<dbReference type="GO" id="GO:0003677">
    <property type="term" value="F:DNA binding"/>
    <property type="evidence" value="ECO:0007669"/>
    <property type="project" value="UniProtKB-KW"/>
</dbReference>
<organism evidence="5 6">
    <name type="scientific">Richelia sinica FACHB-800</name>
    <dbReference type="NCBI Taxonomy" id="1357546"/>
    <lineage>
        <taxon>Bacteria</taxon>
        <taxon>Bacillati</taxon>
        <taxon>Cyanobacteriota</taxon>
        <taxon>Cyanophyceae</taxon>
        <taxon>Nostocales</taxon>
        <taxon>Nostocaceae</taxon>
        <taxon>Richelia</taxon>
    </lineage>
</organism>
<evidence type="ECO:0000313" key="6">
    <source>
        <dbReference type="Proteomes" id="UP000683511"/>
    </source>
</evidence>
<keyword evidence="2" id="KW-0238">DNA-binding</keyword>
<dbReference type="PANTHER" id="PTHR33204">
    <property type="entry name" value="TRANSCRIPTIONAL REGULATOR, MARR FAMILY"/>
    <property type="match status" value="1"/>
</dbReference>
<sequence>MGEMLDDFPEPELFTLNCPTQQILDVIADKWSVIVLYCLAYRSRRYTEIQRRIEGISQKVLTQTLRKLERHGLIERQVLSEMPPNVEYSLTALGKTLIDPLLGIANWSRKYFEEVEAARDRYEQQQV</sequence>
<dbReference type="Gene3D" id="1.10.10.10">
    <property type="entry name" value="Winged helix-like DNA-binding domain superfamily/Winged helix DNA-binding domain"/>
    <property type="match status" value="1"/>
</dbReference>
<dbReference type="PANTHER" id="PTHR33204:SF18">
    <property type="entry name" value="TRANSCRIPTIONAL REGULATORY PROTEIN"/>
    <property type="match status" value="1"/>
</dbReference>
<dbReference type="InterPro" id="IPR036388">
    <property type="entry name" value="WH-like_DNA-bd_sf"/>
</dbReference>
<keyword evidence="1" id="KW-0805">Transcription regulation</keyword>
<evidence type="ECO:0000313" key="5">
    <source>
        <dbReference type="EMBL" id="QXE24101.1"/>
    </source>
</evidence>
<dbReference type="PROSITE" id="PS51118">
    <property type="entry name" value="HTH_HXLR"/>
    <property type="match status" value="1"/>
</dbReference>
<keyword evidence="3" id="KW-0804">Transcription</keyword>
<accession>A0A975TA04</accession>
<dbReference type="KEGG" id="rsin:B6N60_02805"/>
<dbReference type="EMBL" id="CP021056">
    <property type="protein sequence ID" value="QXE24101.1"/>
    <property type="molecule type" value="Genomic_DNA"/>
</dbReference>
<dbReference type="InterPro" id="IPR002577">
    <property type="entry name" value="HTH_HxlR"/>
</dbReference>
<dbReference type="Pfam" id="PF01638">
    <property type="entry name" value="HxlR"/>
    <property type="match status" value="1"/>
</dbReference>
<proteinExistence type="predicted"/>
<feature type="domain" description="HTH hxlR-type" evidence="4">
    <location>
        <begin position="18"/>
        <end position="116"/>
    </location>
</feature>
<gene>
    <name evidence="5" type="ORF">B6N60_02805</name>
</gene>
<reference evidence="5" key="1">
    <citation type="submission" date="2017-04" db="EMBL/GenBank/DDBJ databases">
        <title>Genome deletions in a multicellular cyanobacterial endosymbiont for morphological adaptation in marine diatoms.</title>
        <authorList>
            <person name="Wang Y."/>
            <person name="Gao H."/>
            <person name="Li R."/>
            <person name="Xu X."/>
        </authorList>
    </citation>
    <scope>NUCLEOTIDE SEQUENCE</scope>
    <source>
        <strain evidence="5">FACHB 800</strain>
    </source>
</reference>
<evidence type="ECO:0000256" key="2">
    <source>
        <dbReference type="ARBA" id="ARBA00023125"/>
    </source>
</evidence>
<evidence type="ECO:0000256" key="3">
    <source>
        <dbReference type="ARBA" id="ARBA00023163"/>
    </source>
</evidence>
<protein>
    <submittedName>
        <fullName evidence="5">Transcriptional regulator, HxlR family</fullName>
    </submittedName>
</protein>
<keyword evidence="6" id="KW-1185">Reference proteome</keyword>
<evidence type="ECO:0000259" key="4">
    <source>
        <dbReference type="PROSITE" id="PS51118"/>
    </source>
</evidence>
<dbReference type="AlphaFoldDB" id="A0A975TA04"/>
<dbReference type="InterPro" id="IPR036390">
    <property type="entry name" value="WH_DNA-bd_sf"/>
</dbReference>
<dbReference type="SUPFAM" id="SSF46785">
    <property type="entry name" value="Winged helix' DNA-binding domain"/>
    <property type="match status" value="1"/>
</dbReference>
<dbReference type="Proteomes" id="UP000683511">
    <property type="component" value="Chromosome"/>
</dbReference>
<name>A0A975TA04_9NOST</name>
<evidence type="ECO:0000256" key="1">
    <source>
        <dbReference type="ARBA" id="ARBA00023015"/>
    </source>
</evidence>